<evidence type="ECO:0000313" key="2">
    <source>
        <dbReference type="Proteomes" id="UP000053766"/>
    </source>
</evidence>
<proteinExistence type="predicted"/>
<dbReference type="EMBL" id="KN716562">
    <property type="protein sequence ID" value="KJH43405.1"/>
    <property type="molecule type" value="Genomic_DNA"/>
</dbReference>
<name>A0A0D8XFH9_DICVI</name>
<keyword evidence="2" id="KW-1185">Reference proteome</keyword>
<accession>A0A0D8XFH9</accession>
<gene>
    <name evidence="1" type="ORF">DICVIV_10582</name>
</gene>
<dbReference type="AlphaFoldDB" id="A0A0D8XFH9"/>
<reference evidence="2" key="2">
    <citation type="journal article" date="2016" name="Sci. Rep.">
        <title>Dictyocaulus viviparus genome, variome and transcriptome elucidate lungworm biology and support future intervention.</title>
        <authorList>
            <person name="McNulty S.N."/>
            <person name="Strube C."/>
            <person name="Rosa B.A."/>
            <person name="Martin J.C."/>
            <person name="Tyagi R."/>
            <person name="Choi Y.J."/>
            <person name="Wang Q."/>
            <person name="Hallsworth Pepin K."/>
            <person name="Zhang X."/>
            <person name="Ozersky P."/>
            <person name="Wilson R.K."/>
            <person name="Sternberg P.W."/>
            <person name="Gasser R.B."/>
            <person name="Mitreva M."/>
        </authorList>
    </citation>
    <scope>NUCLEOTIDE SEQUENCE [LARGE SCALE GENOMIC DNA]</scope>
    <source>
        <strain evidence="2">HannoverDv2000</strain>
    </source>
</reference>
<protein>
    <submittedName>
        <fullName evidence="1">Uncharacterized protein</fullName>
    </submittedName>
</protein>
<evidence type="ECO:0000313" key="1">
    <source>
        <dbReference type="EMBL" id="KJH43405.1"/>
    </source>
</evidence>
<sequence length="107" mass="12154">MCHSDQQISDLSTYIISAGELVAWRSDRVLTLHEFLGIENVYSIYELQHGDKCYEINPNYRRVRRFEGVEVACSSTNCDTFNRTAPCGFILHTLCSRVEKTSSVEGA</sequence>
<dbReference type="Proteomes" id="UP000053766">
    <property type="component" value="Unassembled WGS sequence"/>
</dbReference>
<reference evidence="1 2" key="1">
    <citation type="submission" date="2013-11" db="EMBL/GenBank/DDBJ databases">
        <title>Draft genome of the bovine lungworm Dictyocaulus viviparus.</title>
        <authorList>
            <person name="Mitreva M."/>
        </authorList>
    </citation>
    <scope>NUCLEOTIDE SEQUENCE [LARGE SCALE GENOMIC DNA]</scope>
    <source>
        <strain evidence="1 2">HannoverDv2000</strain>
    </source>
</reference>
<organism evidence="1 2">
    <name type="scientific">Dictyocaulus viviparus</name>
    <name type="common">Bovine lungworm</name>
    <dbReference type="NCBI Taxonomy" id="29172"/>
    <lineage>
        <taxon>Eukaryota</taxon>
        <taxon>Metazoa</taxon>
        <taxon>Ecdysozoa</taxon>
        <taxon>Nematoda</taxon>
        <taxon>Chromadorea</taxon>
        <taxon>Rhabditida</taxon>
        <taxon>Rhabditina</taxon>
        <taxon>Rhabditomorpha</taxon>
        <taxon>Strongyloidea</taxon>
        <taxon>Metastrongylidae</taxon>
        <taxon>Dictyocaulus</taxon>
    </lineage>
</organism>